<reference evidence="1" key="1">
    <citation type="journal article" date="2021" name="Proc. Natl. Acad. Sci. U.S.A.">
        <title>Three genomes in the algal genus Volvox reveal the fate of a haploid sex-determining region after a transition to homothallism.</title>
        <authorList>
            <person name="Yamamoto K."/>
            <person name="Hamaji T."/>
            <person name="Kawai-Toyooka H."/>
            <person name="Matsuzaki R."/>
            <person name="Takahashi F."/>
            <person name="Nishimura Y."/>
            <person name="Kawachi M."/>
            <person name="Noguchi H."/>
            <person name="Minakuchi Y."/>
            <person name="Umen J.G."/>
            <person name="Toyoda A."/>
            <person name="Nozaki H."/>
        </authorList>
    </citation>
    <scope>NUCLEOTIDE SEQUENCE</scope>
    <source>
        <strain evidence="1">NIES-3780</strain>
    </source>
</reference>
<dbReference type="AlphaFoldDB" id="A0A8J4EWI5"/>
<proteinExistence type="predicted"/>
<sequence>RRSYNAAAAANAAAANAAAAAAAATRTNGYLDGLNVCGTAAAAVTCLWSPDAEFPEVLQHLIGSLERRLAVRASYRRRGHGTCGGRRGRHQRPIGKVEWRGRARIGGSRTSARAAAVCGLAHRIQLPLRRRLLRRWLLR</sequence>
<organism evidence="1 2">
    <name type="scientific">Volvox africanus</name>
    <dbReference type="NCBI Taxonomy" id="51714"/>
    <lineage>
        <taxon>Eukaryota</taxon>
        <taxon>Viridiplantae</taxon>
        <taxon>Chlorophyta</taxon>
        <taxon>core chlorophytes</taxon>
        <taxon>Chlorophyceae</taxon>
        <taxon>CS clade</taxon>
        <taxon>Chlamydomonadales</taxon>
        <taxon>Volvocaceae</taxon>
        <taxon>Volvox</taxon>
    </lineage>
</organism>
<dbReference type="EMBL" id="BNCO01000008">
    <property type="protein sequence ID" value="GIL49920.1"/>
    <property type="molecule type" value="Genomic_DNA"/>
</dbReference>
<keyword evidence="2" id="KW-1185">Reference proteome</keyword>
<feature type="non-terminal residue" evidence="1">
    <location>
        <position position="1"/>
    </location>
</feature>
<comment type="caution">
    <text evidence="1">The sequence shown here is derived from an EMBL/GenBank/DDBJ whole genome shotgun (WGS) entry which is preliminary data.</text>
</comment>
<gene>
    <name evidence="1" type="ORF">Vafri_6224</name>
</gene>
<evidence type="ECO:0000313" key="1">
    <source>
        <dbReference type="EMBL" id="GIL49920.1"/>
    </source>
</evidence>
<name>A0A8J4EWI5_9CHLO</name>
<protein>
    <submittedName>
        <fullName evidence="1">Uncharacterized protein</fullName>
    </submittedName>
</protein>
<accession>A0A8J4EWI5</accession>
<dbReference type="Proteomes" id="UP000747399">
    <property type="component" value="Unassembled WGS sequence"/>
</dbReference>
<evidence type="ECO:0000313" key="2">
    <source>
        <dbReference type="Proteomes" id="UP000747399"/>
    </source>
</evidence>